<gene>
    <name evidence="2" type="ORF">A2358_01900</name>
</gene>
<dbReference type="AlphaFoldDB" id="A0A1G2IUZ8"/>
<dbReference type="SUPFAM" id="SSF46955">
    <property type="entry name" value="Putative DNA-binding domain"/>
    <property type="match status" value="1"/>
</dbReference>
<accession>A0A1G2IUZ8</accession>
<dbReference type="NCBIfam" id="TIGR01764">
    <property type="entry name" value="excise"/>
    <property type="match status" value="1"/>
</dbReference>
<feature type="domain" description="HTH merR-type" evidence="1">
    <location>
        <begin position="8"/>
        <end position="53"/>
    </location>
</feature>
<dbReference type="SMART" id="SM00422">
    <property type="entry name" value="HTH_MERR"/>
    <property type="match status" value="1"/>
</dbReference>
<dbReference type="CDD" id="cd04762">
    <property type="entry name" value="HTH_MerR-trunc"/>
    <property type="match status" value="1"/>
</dbReference>
<dbReference type="InterPro" id="IPR010093">
    <property type="entry name" value="SinI_DNA-bd"/>
</dbReference>
<dbReference type="GO" id="GO:0006355">
    <property type="term" value="P:regulation of DNA-templated transcription"/>
    <property type="evidence" value="ECO:0007669"/>
    <property type="project" value="InterPro"/>
</dbReference>
<dbReference type="PROSITE" id="PS50937">
    <property type="entry name" value="HTH_MERR_2"/>
    <property type="match status" value="1"/>
</dbReference>
<protein>
    <recommendedName>
        <fullName evidence="1">HTH merR-type domain-containing protein</fullName>
    </recommendedName>
</protein>
<dbReference type="STRING" id="1802223.A2358_01900"/>
<evidence type="ECO:0000313" key="3">
    <source>
        <dbReference type="Proteomes" id="UP000178650"/>
    </source>
</evidence>
<proteinExistence type="predicted"/>
<evidence type="ECO:0000259" key="1">
    <source>
        <dbReference type="PROSITE" id="PS50937"/>
    </source>
</evidence>
<dbReference type="EMBL" id="MHPJ01000017">
    <property type="protein sequence ID" value="OGZ78605.1"/>
    <property type="molecule type" value="Genomic_DNA"/>
</dbReference>
<name>A0A1G2IUZ8_9BACT</name>
<dbReference type="Proteomes" id="UP000178650">
    <property type="component" value="Unassembled WGS sequence"/>
</dbReference>
<reference evidence="2 3" key="1">
    <citation type="journal article" date="2016" name="Nat. Commun.">
        <title>Thousands of microbial genomes shed light on interconnected biogeochemical processes in an aquifer system.</title>
        <authorList>
            <person name="Anantharaman K."/>
            <person name="Brown C.T."/>
            <person name="Hug L.A."/>
            <person name="Sharon I."/>
            <person name="Castelle C.J."/>
            <person name="Probst A.J."/>
            <person name="Thomas B.C."/>
            <person name="Singh A."/>
            <person name="Wilkins M.J."/>
            <person name="Karaoz U."/>
            <person name="Brodie E.L."/>
            <person name="Williams K.H."/>
            <person name="Hubbard S.S."/>
            <person name="Banfield J.F."/>
        </authorList>
    </citation>
    <scope>NUCLEOTIDE SEQUENCE [LARGE SCALE GENOMIC DNA]</scope>
</reference>
<dbReference type="Pfam" id="PF00376">
    <property type="entry name" value="MerR"/>
    <property type="match status" value="1"/>
</dbReference>
<dbReference type="InterPro" id="IPR000551">
    <property type="entry name" value="MerR-type_HTH_dom"/>
</dbReference>
<organism evidence="2 3">
    <name type="scientific">Candidatus Staskawiczbacteria bacterium RIFOXYB1_FULL_37_44</name>
    <dbReference type="NCBI Taxonomy" id="1802223"/>
    <lineage>
        <taxon>Bacteria</taxon>
        <taxon>Candidatus Staskawicziibacteriota</taxon>
    </lineage>
</organism>
<dbReference type="Gene3D" id="1.10.1660.10">
    <property type="match status" value="1"/>
</dbReference>
<dbReference type="GO" id="GO:0003677">
    <property type="term" value="F:DNA binding"/>
    <property type="evidence" value="ECO:0007669"/>
    <property type="project" value="InterPro"/>
</dbReference>
<dbReference type="InterPro" id="IPR009061">
    <property type="entry name" value="DNA-bd_dom_put_sf"/>
</dbReference>
<comment type="caution">
    <text evidence="2">The sequence shown here is derived from an EMBL/GenBank/DDBJ whole genome shotgun (WGS) entry which is preliminary data.</text>
</comment>
<evidence type="ECO:0000313" key="2">
    <source>
        <dbReference type="EMBL" id="OGZ78605.1"/>
    </source>
</evidence>
<sequence>MEQNNDDLLTISEAAELLGVSIMTLRRWDENGRLVSIRKKEGGNRYYRKTDIEVFLSDLFEIAKDWVLNDSDLPESFYCQNSAVFQSRLIKMETLMLQSTLVENFSSKIVSIAGEIGNNSFDHNLAQWPDIPGIFFAYDLNKKQIVLADRGLGVMKTLKRVKPEIENDKQALNVAFTEIISGRAPEERGNGLKYVKFIISKNSINLFFQTGNAVLNLSANNSELKISEAKDNFHGCLVLIKW</sequence>